<dbReference type="SUPFAM" id="SSF53383">
    <property type="entry name" value="PLP-dependent transferases"/>
    <property type="match status" value="1"/>
</dbReference>
<evidence type="ECO:0000256" key="3">
    <source>
        <dbReference type="PIRSR" id="PIRSR000390-1"/>
    </source>
</evidence>
<evidence type="ECO:0000256" key="2">
    <source>
        <dbReference type="ARBA" id="ARBA00037999"/>
    </source>
</evidence>
<protein>
    <submittedName>
        <fullName evidence="6">Aminotransferase class I/II-fold pyridoxal phosphate-dependent enzyme</fullName>
    </submittedName>
</protein>
<keyword evidence="6" id="KW-0808">Transferase</keyword>
<organism evidence="6">
    <name type="scientific">Kitasatospora sp. CMC57</name>
    <dbReference type="NCBI Taxonomy" id="3231513"/>
    <lineage>
        <taxon>Bacteria</taxon>
        <taxon>Bacillati</taxon>
        <taxon>Actinomycetota</taxon>
        <taxon>Actinomycetes</taxon>
        <taxon>Kitasatosporales</taxon>
        <taxon>Streptomycetaceae</taxon>
        <taxon>Kitasatospora</taxon>
    </lineage>
</organism>
<dbReference type="CDD" id="cd00616">
    <property type="entry name" value="AHBA_syn"/>
    <property type="match status" value="1"/>
</dbReference>
<keyword evidence="6" id="KW-0032">Aminotransferase</keyword>
<dbReference type="RefSeq" id="WP_407991253.1">
    <property type="nucleotide sequence ID" value="NZ_AP035881.2"/>
</dbReference>
<dbReference type="PANTHER" id="PTHR30244:SF9">
    <property type="entry name" value="PROTEIN RV3402C"/>
    <property type="match status" value="1"/>
</dbReference>
<dbReference type="Pfam" id="PF01041">
    <property type="entry name" value="DegT_DnrJ_EryC1"/>
    <property type="match status" value="1"/>
</dbReference>
<evidence type="ECO:0000313" key="6">
    <source>
        <dbReference type="EMBL" id="BFP49104.1"/>
    </source>
</evidence>
<accession>A0AB33K6M8</accession>
<dbReference type="GO" id="GO:0008483">
    <property type="term" value="F:transaminase activity"/>
    <property type="evidence" value="ECO:0007669"/>
    <property type="project" value="UniProtKB-KW"/>
</dbReference>
<dbReference type="GO" id="GO:0030170">
    <property type="term" value="F:pyridoxal phosphate binding"/>
    <property type="evidence" value="ECO:0007669"/>
    <property type="project" value="TreeGrafter"/>
</dbReference>
<gene>
    <name evidence="6" type="ORF">KCMC57_54720</name>
</gene>
<dbReference type="PIRSF" id="PIRSF000390">
    <property type="entry name" value="PLP_StrS"/>
    <property type="match status" value="1"/>
</dbReference>
<dbReference type="InterPro" id="IPR015421">
    <property type="entry name" value="PyrdxlP-dep_Trfase_major"/>
</dbReference>
<sequence length="404" mass="42335">MTSTDAPFTDTDSPAFLGGTPAFPEGLPLTRVQVPDRAGLLERLGAVLDSGMLTNGRTVAELEQRAAELLGVPHVVAVSNCTAGLMLVLQAAGVGGGRPVLMPGFTFSATAHAAHWAGGTPLFAEAREADITLDPADAEARLKAADRSAAVMATHVYGTPCQTEELQRIADAAGLPLVYDAAHGFGSSRKGVPVGNFGLAEVFSMSPTKVAVAGEGGLVATRDAALAQTLRHGRDYGNPGDYNTLFPGLNARMSELHAAVGLTWLAGLPERVAHRGALVAEFARATAGLPGLRLALPEEGDVSTFKDLTLILDAETFGLTADELARALKAEGIDTRRYFHPPVQRQQAYAHLGQAEALPVTDRLAAAVLTVPLWTQMDAATVRRTAEAVVRIQPYAERLRAAGL</sequence>
<reference evidence="6" key="1">
    <citation type="submission" date="2024-07" db="EMBL/GenBank/DDBJ databases">
        <title>Complete genome sequences of cellulolytic bacteria, Kitasatospora sp. CMC57 and Streptomyces sp. CMC78, isolated from Japanese agricultural soil.</title>
        <authorList>
            <person name="Hashimoto T."/>
            <person name="Ito M."/>
            <person name="Iwamoto M."/>
            <person name="Fukahori D."/>
            <person name="Shoda T."/>
            <person name="Sakoda M."/>
            <person name="Morohoshi T."/>
            <person name="Mitsuboshi M."/>
            <person name="Nishizawa T."/>
        </authorList>
    </citation>
    <scope>NUCLEOTIDE SEQUENCE</scope>
    <source>
        <strain evidence="6">CMC57</strain>
    </source>
</reference>
<dbReference type="Gene3D" id="3.90.1150.10">
    <property type="entry name" value="Aspartate Aminotransferase, domain 1"/>
    <property type="match status" value="1"/>
</dbReference>
<feature type="active site" description="Proton acceptor" evidence="3">
    <location>
        <position position="209"/>
    </location>
</feature>
<dbReference type="PANTHER" id="PTHR30244">
    <property type="entry name" value="TRANSAMINASE"/>
    <property type="match status" value="1"/>
</dbReference>
<name>A0AB33K6M8_9ACTN</name>
<dbReference type="EMBL" id="AP035881">
    <property type="protein sequence ID" value="BFP49104.1"/>
    <property type="molecule type" value="Genomic_DNA"/>
</dbReference>
<comment type="similarity">
    <text evidence="2 5">Belongs to the DegT/DnrJ/EryC1 family.</text>
</comment>
<dbReference type="InterPro" id="IPR015422">
    <property type="entry name" value="PyrdxlP-dep_Trfase_small"/>
</dbReference>
<feature type="modified residue" description="N6-(pyridoxal phosphate)lysine" evidence="4">
    <location>
        <position position="209"/>
    </location>
</feature>
<dbReference type="InterPro" id="IPR000653">
    <property type="entry name" value="DegT/StrS_aminotransferase"/>
</dbReference>
<dbReference type="AlphaFoldDB" id="A0AB33K6M8"/>
<proteinExistence type="inferred from homology"/>
<evidence type="ECO:0000256" key="4">
    <source>
        <dbReference type="PIRSR" id="PIRSR000390-2"/>
    </source>
</evidence>
<dbReference type="Gene3D" id="3.40.640.10">
    <property type="entry name" value="Type I PLP-dependent aspartate aminotransferase-like (Major domain)"/>
    <property type="match status" value="1"/>
</dbReference>
<dbReference type="GO" id="GO:0000271">
    <property type="term" value="P:polysaccharide biosynthetic process"/>
    <property type="evidence" value="ECO:0007669"/>
    <property type="project" value="TreeGrafter"/>
</dbReference>
<keyword evidence="1 4" id="KW-0663">Pyridoxal phosphate</keyword>
<evidence type="ECO:0000256" key="1">
    <source>
        <dbReference type="ARBA" id="ARBA00022898"/>
    </source>
</evidence>
<dbReference type="InterPro" id="IPR015424">
    <property type="entry name" value="PyrdxlP-dep_Trfase"/>
</dbReference>
<evidence type="ECO:0000256" key="5">
    <source>
        <dbReference type="RuleBase" id="RU004508"/>
    </source>
</evidence>